<feature type="non-terminal residue" evidence="2">
    <location>
        <position position="1"/>
    </location>
</feature>
<feature type="non-terminal residue" evidence="2">
    <location>
        <position position="56"/>
    </location>
</feature>
<sequence>GGASRAPRRSLERVPASDTGFGQPDRGHRSRAGRAGWRASATRVGVDVLRRGGRRI</sequence>
<evidence type="ECO:0000313" key="2">
    <source>
        <dbReference type="EMBL" id="CAA9242261.1"/>
    </source>
</evidence>
<gene>
    <name evidence="2" type="ORF">AVDCRST_MAG04-1684</name>
</gene>
<dbReference type="AlphaFoldDB" id="A0A6J4I4H9"/>
<feature type="region of interest" description="Disordered" evidence="1">
    <location>
        <begin position="1"/>
        <end position="40"/>
    </location>
</feature>
<accession>A0A6J4I4H9</accession>
<evidence type="ECO:0000256" key="1">
    <source>
        <dbReference type="SAM" id="MobiDB-lite"/>
    </source>
</evidence>
<reference evidence="2" key="1">
    <citation type="submission" date="2020-02" db="EMBL/GenBank/DDBJ databases">
        <authorList>
            <person name="Meier V. D."/>
        </authorList>
    </citation>
    <scope>NUCLEOTIDE SEQUENCE</scope>
    <source>
        <strain evidence="2">AVDCRST_MAG04</strain>
    </source>
</reference>
<name>A0A6J4I4H9_9PROT</name>
<organism evidence="2">
    <name type="scientific">uncultured Acetobacteraceae bacterium</name>
    <dbReference type="NCBI Taxonomy" id="169975"/>
    <lineage>
        <taxon>Bacteria</taxon>
        <taxon>Pseudomonadati</taxon>
        <taxon>Pseudomonadota</taxon>
        <taxon>Alphaproteobacteria</taxon>
        <taxon>Acetobacterales</taxon>
        <taxon>Acetobacteraceae</taxon>
        <taxon>environmental samples</taxon>
    </lineage>
</organism>
<protein>
    <submittedName>
        <fullName evidence="2">Uncharacterized protein</fullName>
    </submittedName>
</protein>
<dbReference type="EMBL" id="CADCTL010000116">
    <property type="protein sequence ID" value="CAA9242261.1"/>
    <property type="molecule type" value="Genomic_DNA"/>
</dbReference>
<proteinExistence type="predicted"/>